<proteinExistence type="predicted"/>
<dbReference type="Proteomes" id="UP001595692">
    <property type="component" value="Unassembled WGS sequence"/>
</dbReference>
<evidence type="ECO:0000259" key="1">
    <source>
        <dbReference type="Pfam" id="PF13723"/>
    </source>
</evidence>
<comment type="caution">
    <text evidence="2">The sequence shown here is derived from an EMBL/GenBank/DDBJ whole genome shotgun (WGS) entry which is preliminary data.</text>
</comment>
<evidence type="ECO:0000313" key="2">
    <source>
        <dbReference type="EMBL" id="MFC3913567.1"/>
    </source>
</evidence>
<dbReference type="EMBL" id="JBHSAF010000007">
    <property type="protein sequence ID" value="MFC3913567.1"/>
    <property type="molecule type" value="Genomic_DNA"/>
</dbReference>
<evidence type="ECO:0000313" key="3">
    <source>
        <dbReference type="Proteomes" id="UP001595692"/>
    </source>
</evidence>
<name>A0ABV8CMZ1_9GAMM</name>
<sequence length="237" mass="25516">MREPGFSLLDIAALAPGLAHAADWANWAADGVWPDNAALPATPRIPPMQARRMSVAARLAVQLALELMARWQPGYLICISRHGELQRTQTLLQKLIRAEPLSPTDFSMSVHNTVAGLTTITAGLQMAATSLAAGEDGLQAGLMEACAWLGCQDAPVLVLCFDGQVPAFYQPWVDTGVPPYAVGMLLTRGSQWRYRGSTAGTTGASALPQPLQFWRSWLKGESACLLDAGAQQRCWQC</sequence>
<dbReference type="InterPro" id="IPR016039">
    <property type="entry name" value="Thiolase-like"/>
</dbReference>
<dbReference type="RefSeq" id="WP_377151944.1">
    <property type="nucleotide sequence ID" value="NZ_JBHSAF010000007.1"/>
</dbReference>
<gene>
    <name evidence="2" type="ORF">ACFOSS_08820</name>
</gene>
<organism evidence="2 3">
    <name type="scientific">Pseudaeromonas sharmana</name>
    <dbReference type="NCBI Taxonomy" id="328412"/>
    <lineage>
        <taxon>Bacteria</taxon>
        <taxon>Pseudomonadati</taxon>
        <taxon>Pseudomonadota</taxon>
        <taxon>Gammaproteobacteria</taxon>
        <taxon>Aeromonadales</taxon>
        <taxon>Aeromonadaceae</taxon>
        <taxon>Pseudaeromonas</taxon>
    </lineage>
</organism>
<accession>A0ABV8CMZ1</accession>
<dbReference type="Pfam" id="PF13723">
    <property type="entry name" value="Ketoacyl-synt_2"/>
    <property type="match status" value="1"/>
</dbReference>
<protein>
    <submittedName>
        <fullName evidence="2">Beta-ketoacyl synthase chain length factor</fullName>
    </submittedName>
</protein>
<feature type="domain" description="Beta-ketoacyl synthase-like N-terminal" evidence="1">
    <location>
        <begin position="24"/>
        <end position="236"/>
    </location>
</feature>
<dbReference type="InterPro" id="IPR014030">
    <property type="entry name" value="Ketoacyl_synth_N"/>
</dbReference>
<reference evidence="3" key="1">
    <citation type="journal article" date="2019" name="Int. J. Syst. Evol. Microbiol.">
        <title>The Global Catalogue of Microorganisms (GCM) 10K type strain sequencing project: providing services to taxonomists for standard genome sequencing and annotation.</title>
        <authorList>
            <consortium name="The Broad Institute Genomics Platform"/>
            <consortium name="The Broad Institute Genome Sequencing Center for Infectious Disease"/>
            <person name="Wu L."/>
            <person name="Ma J."/>
        </authorList>
    </citation>
    <scope>NUCLEOTIDE SEQUENCE [LARGE SCALE GENOMIC DNA]</scope>
    <source>
        <strain evidence="3">CCUG 54939</strain>
    </source>
</reference>
<dbReference type="SUPFAM" id="SSF53901">
    <property type="entry name" value="Thiolase-like"/>
    <property type="match status" value="1"/>
</dbReference>
<keyword evidence="3" id="KW-1185">Reference proteome</keyword>